<dbReference type="FunFam" id="3.30.559.10:FF:000033">
    <property type="entry name" value="O-acyltransferase (WSD1-like) family protein"/>
    <property type="match status" value="1"/>
</dbReference>
<dbReference type="Proteomes" id="UP000288805">
    <property type="component" value="Unassembled WGS sequence"/>
</dbReference>
<feature type="signal peptide" evidence="15">
    <location>
        <begin position="1"/>
        <end position="23"/>
    </location>
</feature>
<evidence type="ECO:0000256" key="14">
    <source>
        <dbReference type="ARBA" id="ARBA00048109"/>
    </source>
</evidence>
<evidence type="ECO:0000256" key="15">
    <source>
        <dbReference type="SAM" id="SignalP"/>
    </source>
</evidence>
<evidence type="ECO:0000256" key="8">
    <source>
        <dbReference type="ARBA" id="ARBA00022824"/>
    </source>
</evidence>
<comment type="caution">
    <text evidence="18">The sequence shown here is derived from an EMBL/GenBank/DDBJ whole genome shotgun (WGS) entry which is preliminary data.</text>
</comment>
<feature type="chain" id="PRO_5019381751" evidence="15">
    <location>
        <begin position="24"/>
        <end position="492"/>
    </location>
</feature>
<keyword evidence="6 18" id="KW-0808">Transferase</keyword>
<evidence type="ECO:0000256" key="1">
    <source>
        <dbReference type="ARBA" id="ARBA00004162"/>
    </source>
</evidence>
<evidence type="ECO:0000256" key="4">
    <source>
        <dbReference type="ARBA" id="ARBA00005189"/>
    </source>
</evidence>
<evidence type="ECO:0000256" key="9">
    <source>
        <dbReference type="ARBA" id="ARBA00022989"/>
    </source>
</evidence>
<evidence type="ECO:0000313" key="18">
    <source>
        <dbReference type="EMBL" id="RVX09892.1"/>
    </source>
</evidence>
<evidence type="ECO:0000256" key="3">
    <source>
        <dbReference type="ARBA" id="ARBA00004771"/>
    </source>
</evidence>
<keyword evidence="11 18" id="KW-0012">Acyltransferase</keyword>
<name>A0A438JLT3_VITVI</name>
<evidence type="ECO:0000256" key="12">
    <source>
        <dbReference type="ARBA" id="ARBA00024360"/>
    </source>
</evidence>
<dbReference type="Gene3D" id="3.30.559.10">
    <property type="entry name" value="Chloramphenicol acetyltransferase-like domain"/>
    <property type="match status" value="1"/>
</dbReference>
<dbReference type="InterPro" id="IPR004255">
    <property type="entry name" value="O-acyltransferase_WSD1_N"/>
</dbReference>
<dbReference type="PANTHER" id="PTHR31650:SF38">
    <property type="entry name" value="O-ACYLTRANSFERASE WSD1-LIKE"/>
    <property type="match status" value="1"/>
</dbReference>
<keyword evidence="5" id="KW-1003">Cell membrane</keyword>
<feature type="domain" description="O-acyltransferase WSD1 C-terminal" evidence="17">
    <location>
        <begin position="347"/>
        <end position="485"/>
    </location>
</feature>
<dbReference type="GO" id="GO:0005886">
    <property type="term" value="C:plasma membrane"/>
    <property type="evidence" value="ECO:0007669"/>
    <property type="project" value="UniProtKB-SubCell"/>
</dbReference>
<comment type="pathway">
    <text evidence="3">Glycerolipid metabolism; triacylglycerol biosynthesis.</text>
</comment>
<dbReference type="Pfam" id="PF03007">
    <property type="entry name" value="WS_DGAT_cat"/>
    <property type="match status" value="1"/>
</dbReference>
<dbReference type="InterPro" id="IPR023213">
    <property type="entry name" value="CAT-like_dom_sf"/>
</dbReference>
<protein>
    <submittedName>
        <fullName evidence="18">O-acyltransferase WSD1</fullName>
    </submittedName>
</protein>
<proteinExistence type="inferred from homology"/>
<dbReference type="EMBL" id="QGNW01000036">
    <property type="protein sequence ID" value="RVX09892.1"/>
    <property type="molecule type" value="Genomic_DNA"/>
</dbReference>
<dbReference type="AlphaFoldDB" id="A0A438JLT3"/>
<comment type="pathway">
    <text evidence="4">Lipid metabolism.</text>
</comment>
<evidence type="ECO:0000313" key="19">
    <source>
        <dbReference type="Proteomes" id="UP000288805"/>
    </source>
</evidence>
<dbReference type="GO" id="GO:0005789">
    <property type="term" value="C:endoplasmic reticulum membrane"/>
    <property type="evidence" value="ECO:0007669"/>
    <property type="project" value="UniProtKB-SubCell"/>
</dbReference>
<keyword evidence="8" id="KW-0256">Endoplasmic reticulum</keyword>
<reference evidence="18 19" key="1">
    <citation type="journal article" date="2018" name="PLoS Genet.">
        <title>Population sequencing reveals clonal diversity and ancestral inbreeding in the grapevine cultivar Chardonnay.</title>
        <authorList>
            <person name="Roach M.J."/>
            <person name="Johnson D.L."/>
            <person name="Bohlmann J."/>
            <person name="van Vuuren H.J."/>
            <person name="Jones S.J."/>
            <person name="Pretorius I.S."/>
            <person name="Schmidt S.A."/>
            <person name="Borneman A.R."/>
        </authorList>
    </citation>
    <scope>NUCLEOTIDE SEQUENCE [LARGE SCALE GENOMIC DNA]</scope>
    <source>
        <strain evidence="19">cv. Chardonnay</strain>
        <tissue evidence="18">Leaf</tissue>
    </source>
</reference>
<comment type="subcellular location">
    <subcellularLocation>
        <location evidence="1">Cell membrane</location>
        <topology evidence="1">Single-pass membrane protein</topology>
    </subcellularLocation>
    <subcellularLocation>
        <location evidence="2">Endoplasmic reticulum membrane</location>
        <topology evidence="2">Single-pass membrane protein</topology>
    </subcellularLocation>
</comment>
<dbReference type="GO" id="GO:0047196">
    <property type="term" value="F:long-chain-alcohol O-fatty-acyltransferase activity"/>
    <property type="evidence" value="ECO:0007669"/>
    <property type="project" value="UniProtKB-EC"/>
</dbReference>
<evidence type="ECO:0000259" key="16">
    <source>
        <dbReference type="Pfam" id="PF03007"/>
    </source>
</evidence>
<dbReference type="GO" id="GO:0004144">
    <property type="term" value="F:diacylglycerol O-acyltransferase activity"/>
    <property type="evidence" value="ECO:0007669"/>
    <property type="project" value="UniProtKB-EC"/>
</dbReference>
<evidence type="ECO:0000256" key="10">
    <source>
        <dbReference type="ARBA" id="ARBA00023136"/>
    </source>
</evidence>
<feature type="domain" description="O-acyltransferase WSD1-like N-terminal" evidence="16">
    <location>
        <begin position="98"/>
        <end position="233"/>
    </location>
</feature>
<comment type="catalytic activity">
    <reaction evidence="14">
        <text>an acyl-CoA + a 1,2-diacyl-sn-glycerol = a triacyl-sn-glycerol + CoA</text>
        <dbReference type="Rhea" id="RHEA:10868"/>
        <dbReference type="ChEBI" id="CHEBI:17815"/>
        <dbReference type="ChEBI" id="CHEBI:57287"/>
        <dbReference type="ChEBI" id="CHEBI:58342"/>
        <dbReference type="ChEBI" id="CHEBI:64615"/>
        <dbReference type="EC" id="2.3.1.20"/>
    </reaction>
</comment>
<comment type="similarity">
    <text evidence="12">In the N-terminal section; belongs to the long-chain O-acyltransferase family.</text>
</comment>
<evidence type="ECO:0000256" key="7">
    <source>
        <dbReference type="ARBA" id="ARBA00022692"/>
    </source>
</evidence>
<dbReference type="PANTHER" id="PTHR31650">
    <property type="entry name" value="O-ACYLTRANSFERASE (WSD1-LIKE) FAMILY PROTEIN"/>
    <property type="match status" value="1"/>
</dbReference>
<evidence type="ECO:0000256" key="6">
    <source>
        <dbReference type="ARBA" id="ARBA00022679"/>
    </source>
</evidence>
<evidence type="ECO:0000256" key="2">
    <source>
        <dbReference type="ARBA" id="ARBA00004389"/>
    </source>
</evidence>
<evidence type="ECO:0000256" key="11">
    <source>
        <dbReference type="ARBA" id="ARBA00023315"/>
    </source>
</evidence>
<dbReference type="SUPFAM" id="SSF52777">
    <property type="entry name" value="CoA-dependent acyltransferases"/>
    <property type="match status" value="1"/>
</dbReference>
<dbReference type="InterPro" id="IPR009721">
    <property type="entry name" value="O-acyltransferase_WSD1_C"/>
</dbReference>
<keyword evidence="7" id="KW-0812">Transmembrane</keyword>
<keyword evidence="10" id="KW-0472">Membrane</keyword>
<keyword evidence="15" id="KW-0732">Signal</keyword>
<accession>A0A438JLT3</accession>
<evidence type="ECO:0000256" key="5">
    <source>
        <dbReference type="ARBA" id="ARBA00022475"/>
    </source>
</evidence>
<dbReference type="InterPro" id="IPR045034">
    <property type="entry name" value="O-acyltransferase_WSD1-like"/>
</dbReference>
<gene>
    <name evidence="18" type="primary">WSD1_15</name>
    <name evidence="18" type="ORF">CK203_013093</name>
</gene>
<keyword evidence="9" id="KW-1133">Transmembrane helix</keyword>
<dbReference type="UniPathway" id="UPA00282"/>
<evidence type="ECO:0000259" key="17">
    <source>
        <dbReference type="Pfam" id="PF06974"/>
    </source>
</evidence>
<dbReference type="Pfam" id="PF06974">
    <property type="entry name" value="WS_DGAT_C"/>
    <property type="match status" value="1"/>
</dbReference>
<organism evidence="18 19">
    <name type="scientific">Vitis vinifera</name>
    <name type="common">Grape</name>
    <dbReference type="NCBI Taxonomy" id="29760"/>
    <lineage>
        <taxon>Eukaryota</taxon>
        <taxon>Viridiplantae</taxon>
        <taxon>Streptophyta</taxon>
        <taxon>Embryophyta</taxon>
        <taxon>Tracheophyta</taxon>
        <taxon>Spermatophyta</taxon>
        <taxon>Magnoliopsida</taxon>
        <taxon>eudicotyledons</taxon>
        <taxon>Gunneridae</taxon>
        <taxon>Pentapetalae</taxon>
        <taxon>rosids</taxon>
        <taxon>Vitales</taxon>
        <taxon>Vitaceae</taxon>
        <taxon>Viteae</taxon>
        <taxon>Vitis</taxon>
    </lineage>
</organism>
<evidence type="ECO:0000256" key="13">
    <source>
        <dbReference type="ARBA" id="ARBA00047604"/>
    </source>
</evidence>
<dbReference type="GO" id="GO:0019432">
    <property type="term" value="P:triglyceride biosynthetic process"/>
    <property type="evidence" value="ECO:0007669"/>
    <property type="project" value="UniProtKB-UniPathway"/>
</dbReference>
<sequence length="492" mass="55017">MVEARHLSISLLLLFFILKSASTMETLEGLKHALKPIRIVPKEGDEKGMVVKRHDQEDHQPLSPMARLFHEPDCNLYVIAMIGSKTRIDPDVVKANLVHSLLKHPRFFSLQVMEEEKGGEMKWVPTKVDLEKHVIVPDMCSDMETSSDKYVEDYICNLTKTTLDFSKPLWDLHLLNVKTSDAEAVAVFRIHHSLGDGTSLMSLLLACTRKASDPTALPSVPMMKKPKSSAGSGKWWKAFRLVWNTIIDVLMVIATVLFLKDRDTPLRGPPNVGSTGRRIIHRTISLEDVVMIKNAMSTLKARRIKGQRTEKKNNLPKNLSIRATHFINIRPSAGIHALKRNGATGLAVLLPLSIALRDNPLDYIQKAKEAMDRKKASLEALYIHSMAKSIPNLFGTKTGSVLCLKVPSRTAIWFSNVVGPQEEIAFFGHPIAYIAPSCFGQPNALMIHVVSYADKMNIILSVDESTVPDPHQLFDELEESFNLIKNAVMARD</sequence>
<comment type="catalytic activity">
    <reaction evidence="13">
        <text>a long chain fatty alcohol + a fatty acyl-CoA = a long-chain alcohol wax ester + CoA</text>
        <dbReference type="Rhea" id="RHEA:38443"/>
        <dbReference type="ChEBI" id="CHEBI:17135"/>
        <dbReference type="ChEBI" id="CHEBI:57287"/>
        <dbReference type="ChEBI" id="CHEBI:77636"/>
        <dbReference type="ChEBI" id="CHEBI:235323"/>
        <dbReference type="EC" id="2.3.1.75"/>
    </reaction>
</comment>